<evidence type="ECO:0000313" key="1">
    <source>
        <dbReference type="EMBL" id="JAH51668.1"/>
    </source>
</evidence>
<organism evidence="1">
    <name type="scientific">Anguilla anguilla</name>
    <name type="common">European freshwater eel</name>
    <name type="synonym">Muraena anguilla</name>
    <dbReference type="NCBI Taxonomy" id="7936"/>
    <lineage>
        <taxon>Eukaryota</taxon>
        <taxon>Metazoa</taxon>
        <taxon>Chordata</taxon>
        <taxon>Craniata</taxon>
        <taxon>Vertebrata</taxon>
        <taxon>Euteleostomi</taxon>
        <taxon>Actinopterygii</taxon>
        <taxon>Neopterygii</taxon>
        <taxon>Teleostei</taxon>
        <taxon>Anguilliformes</taxon>
        <taxon>Anguillidae</taxon>
        <taxon>Anguilla</taxon>
    </lineage>
</organism>
<dbReference type="AlphaFoldDB" id="A0A0E9TG08"/>
<accession>A0A0E9TG08</accession>
<reference evidence="1" key="2">
    <citation type="journal article" date="2015" name="Fish Shellfish Immunol.">
        <title>Early steps in the European eel (Anguilla anguilla)-Vibrio vulnificus interaction in the gills: Role of the RtxA13 toxin.</title>
        <authorList>
            <person name="Callol A."/>
            <person name="Pajuelo D."/>
            <person name="Ebbesson L."/>
            <person name="Teles M."/>
            <person name="MacKenzie S."/>
            <person name="Amaro C."/>
        </authorList>
    </citation>
    <scope>NUCLEOTIDE SEQUENCE</scope>
</reference>
<protein>
    <submittedName>
        <fullName evidence="1">Uncharacterized protein</fullName>
    </submittedName>
</protein>
<name>A0A0E9TG08_ANGAN</name>
<reference evidence="1" key="1">
    <citation type="submission" date="2014-11" db="EMBL/GenBank/DDBJ databases">
        <authorList>
            <person name="Amaro Gonzalez C."/>
        </authorList>
    </citation>
    <scope>NUCLEOTIDE SEQUENCE</scope>
</reference>
<sequence>MNIYTHRCRQVFLFFDSFSW</sequence>
<dbReference type="EMBL" id="GBXM01056909">
    <property type="protein sequence ID" value="JAH51668.1"/>
    <property type="molecule type" value="Transcribed_RNA"/>
</dbReference>
<proteinExistence type="predicted"/>